<feature type="transmembrane region" description="Helical" evidence="6">
    <location>
        <begin position="383"/>
        <end position="402"/>
    </location>
</feature>
<protein>
    <submittedName>
        <fullName evidence="7">Flippase</fullName>
    </submittedName>
</protein>
<keyword evidence="5 6" id="KW-0472">Membrane</keyword>
<evidence type="ECO:0000256" key="3">
    <source>
        <dbReference type="ARBA" id="ARBA00022692"/>
    </source>
</evidence>
<evidence type="ECO:0000256" key="1">
    <source>
        <dbReference type="ARBA" id="ARBA00004651"/>
    </source>
</evidence>
<feature type="transmembrane region" description="Helical" evidence="6">
    <location>
        <begin position="414"/>
        <end position="434"/>
    </location>
</feature>
<evidence type="ECO:0000256" key="4">
    <source>
        <dbReference type="ARBA" id="ARBA00022989"/>
    </source>
</evidence>
<reference evidence="7" key="1">
    <citation type="submission" date="2019-04" db="EMBL/GenBank/DDBJ databases">
        <title>Evolution of Biomass-Degrading Anaerobic Consortia Revealed by Metagenomics.</title>
        <authorList>
            <person name="Peng X."/>
        </authorList>
    </citation>
    <scope>NUCLEOTIDE SEQUENCE</scope>
    <source>
        <strain evidence="7">SIG14</strain>
    </source>
</reference>
<feature type="transmembrane region" description="Helical" evidence="6">
    <location>
        <begin position="85"/>
        <end position="105"/>
    </location>
</feature>
<feature type="transmembrane region" description="Helical" evidence="6">
    <location>
        <begin position="111"/>
        <end position="132"/>
    </location>
</feature>
<evidence type="ECO:0000256" key="5">
    <source>
        <dbReference type="ARBA" id="ARBA00023136"/>
    </source>
</evidence>
<dbReference type="PANTHER" id="PTHR30250">
    <property type="entry name" value="PST FAMILY PREDICTED COLANIC ACID TRANSPORTER"/>
    <property type="match status" value="1"/>
</dbReference>
<dbReference type="AlphaFoldDB" id="A0A8T3VVR7"/>
<feature type="transmembrane region" description="Helical" evidence="6">
    <location>
        <begin position="144"/>
        <end position="163"/>
    </location>
</feature>
<dbReference type="PANTHER" id="PTHR30250:SF11">
    <property type="entry name" value="O-ANTIGEN TRANSPORTER-RELATED"/>
    <property type="match status" value="1"/>
</dbReference>
<dbReference type="Proteomes" id="UP000732619">
    <property type="component" value="Unassembled WGS sequence"/>
</dbReference>
<feature type="transmembrane region" description="Helical" evidence="6">
    <location>
        <begin position="169"/>
        <end position="190"/>
    </location>
</feature>
<dbReference type="GO" id="GO:0005886">
    <property type="term" value="C:plasma membrane"/>
    <property type="evidence" value="ECO:0007669"/>
    <property type="project" value="UniProtKB-SubCell"/>
</dbReference>
<accession>A0A8T3VVR7</accession>
<dbReference type="InterPro" id="IPR050833">
    <property type="entry name" value="Poly_Biosynth_Transport"/>
</dbReference>
<feature type="transmembrane region" description="Helical" evidence="6">
    <location>
        <begin position="294"/>
        <end position="319"/>
    </location>
</feature>
<gene>
    <name evidence="7" type="ORF">E7Z75_09495</name>
</gene>
<feature type="transmembrane region" description="Helical" evidence="6">
    <location>
        <begin position="331"/>
        <end position="349"/>
    </location>
</feature>
<feature type="transmembrane region" description="Helical" evidence="6">
    <location>
        <begin position="211"/>
        <end position="231"/>
    </location>
</feature>
<keyword evidence="3 6" id="KW-0812">Transmembrane</keyword>
<feature type="transmembrane region" description="Helical" evidence="6">
    <location>
        <begin position="251"/>
        <end position="273"/>
    </location>
</feature>
<comment type="subcellular location">
    <subcellularLocation>
        <location evidence="1">Cell membrane</location>
        <topology evidence="1">Multi-pass membrane protein</topology>
    </subcellularLocation>
</comment>
<comment type="caution">
    <text evidence="7">The sequence shown here is derived from an EMBL/GenBank/DDBJ whole genome shotgun (WGS) entry which is preliminary data.</text>
</comment>
<evidence type="ECO:0000256" key="2">
    <source>
        <dbReference type="ARBA" id="ARBA00022475"/>
    </source>
</evidence>
<dbReference type="EMBL" id="SUTG01000076">
    <property type="protein sequence ID" value="MBE6513351.1"/>
    <property type="molecule type" value="Genomic_DNA"/>
</dbReference>
<sequence>MSQIQTLFKNVSWVTVSQVITNICAFLWTILIARYLGVSDYGTLSFVISFTILIGMGTDIGMTTFTTRELAQDHSKTKKFTNNLIIYKILLSILLCIFTVLIVYLLGYSNIVVELTLIMFIEASFVTMFNFINGVFQAHETLKTPSIGIIIYSLSLLSLIFIITLLNMGIIAVAVAYAIAYLLGIIYVSNKLIKEFGFPKFEMDLSFWKEATIKSLPFGLTVFFYTIYFSIDVVMISWLAGDYATGLYNSAYKVISVFTAFYVIYQYVIFPLMSKLYTEDTNLLKISFEQSFKYSLLILLPIIIGVYFYSPYIINLIYTSEFALASVPMQILIWTVVFLFINGVATSLLNSIGKEFDVTKIYVIAAIFNIVVNYILIPEYTYIGASVATVLSEILILGLMMYSISKTEYKPDITLLKTVVKLVICGIILTIVLYLINVSLYLAIPIGLIVYIIALFLTKSIDDTDKYIVKELLGK</sequence>
<feature type="transmembrane region" description="Helical" evidence="6">
    <location>
        <begin position="440"/>
        <end position="458"/>
    </location>
</feature>
<keyword evidence="2" id="KW-1003">Cell membrane</keyword>
<name>A0A8T3VVR7_METOL</name>
<feature type="transmembrane region" description="Helical" evidence="6">
    <location>
        <begin position="361"/>
        <end position="377"/>
    </location>
</feature>
<keyword evidence="4 6" id="KW-1133">Transmembrane helix</keyword>
<dbReference type="CDD" id="cd13128">
    <property type="entry name" value="MATE_Wzx_like"/>
    <property type="match status" value="1"/>
</dbReference>
<evidence type="ECO:0000256" key="6">
    <source>
        <dbReference type="SAM" id="Phobius"/>
    </source>
</evidence>
<proteinExistence type="predicted"/>
<evidence type="ECO:0000313" key="8">
    <source>
        <dbReference type="Proteomes" id="UP000732619"/>
    </source>
</evidence>
<feature type="transmembrane region" description="Helical" evidence="6">
    <location>
        <begin position="43"/>
        <end position="65"/>
    </location>
</feature>
<evidence type="ECO:0000313" key="7">
    <source>
        <dbReference type="EMBL" id="MBE6513351.1"/>
    </source>
</evidence>
<feature type="transmembrane region" description="Helical" evidence="6">
    <location>
        <begin position="12"/>
        <end position="37"/>
    </location>
</feature>
<dbReference type="InterPro" id="IPR002797">
    <property type="entry name" value="Polysacc_synth"/>
</dbReference>
<dbReference type="Pfam" id="PF01943">
    <property type="entry name" value="Polysacc_synt"/>
    <property type="match status" value="1"/>
</dbReference>
<organism evidence="7 8">
    <name type="scientific">Methanobrevibacter olleyae</name>
    <dbReference type="NCBI Taxonomy" id="294671"/>
    <lineage>
        <taxon>Archaea</taxon>
        <taxon>Methanobacteriati</taxon>
        <taxon>Methanobacteriota</taxon>
        <taxon>Methanomada group</taxon>
        <taxon>Methanobacteria</taxon>
        <taxon>Methanobacteriales</taxon>
        <taxon>Methanobacteriaceae</taxon>
        <taxon>Methanobrevibacter</taxon>
    </lineage>
</organism>